<proteinExistence type="predicted"/>
<accession>A0ABQ5BMI1</accession>
<keyword evidence="3" id="KW-0808">Transferase</keyword>
<gene>
    <name evidence="3" type="ORF">Tco_0873484</name>
</gene>
<keyword evidence="4" id="KW-1185">Reference proteome</keyword>
<feature type="transmembrane region" description="Helical" evidence="1">
    <location>
        <begin position="451"/>
        <end position="469"/>
    </location>
</feature>
<keyword evidence="1" id="KW-0812">Transmembrane</keyword>
<keyword evidence="3" id="KW-0695">RNA-directed DNA polymerase</keyword>
<dbReference type="EMBL" id="BQNB010013341">
    <property type="protein sequence ID" value="GJT14778.1"/>
    <property type="molecule type" value="Genomic_DNA"/>
</dbReference>
<dbReference type="InterPro" id="IPR026960">
    <property type="entry name" value="RVT-Znf"/>
</dbReference>
<feature type="transmembrane region" description="Helical" evidence="1">
    <location>
        <begin position="538"/>
        <end position="559"/>
    </location>
</feature>
<reference evidence="3" key="1">
    <citation type="journal article" date="2022" name="Int. J. Mol. Sci.">
        <title>Draft Genome of Tanacetum Coccineum: Genomic Comparison of Closely Related Tanacetum-Family Plants.</title>
        <authorList>
            <person name="Yamashiro T."/>
            <person name="Shiraishi A."/>
            <person name="Nakayama K."/>
            <person name="Satake H."/>
        </authorList>
    </citation>
    <scope>NUCLEOTIDE SEQUENCE</scope>
</reference>
<comment type="caution">
    <text evidence="3">The sequence shown here is derived from an EMBL/GenBank/DDBJ whole genome shotgun (WGS) entry which is preliminary data.</text>
</comment>
<dbReference type="Pfam" id="PF13966">
    <property type="entry name" value="zf-RVT"/>
    <property type="match status" value="1"/>
</dbReference>
<feature type="domain" description="Reverse transcriptase zinc-binding" evidence="2">
    <location>
        <begin position="216"/>
        <end position="299"/>
    </location>
</feature>
<evidence type="ECO:0000313" key="4">
    <source>
        <dbReference type="Proteomes" id="UP001151760"/>
    </source>
</evidence>
<dbReference type="GO" id="GO:0003964">
    <property type="term" value="F:RNA-directed DNA polymerase activity"/>
    <property type="evidence" value="ECO:0007669"/>
    <property type="project" value="UniProtKB-KW"/>
</dbReference>
<feature type="transmembrane region" description="Helical" evidence="1">
    <location>
        <begin position="475"/>
        <end position="496"/>
    </location>
</feature>
<dbReference type="Proteomes" id="UP001151760">
    <property type="component" value="Unassembled WGS sequence"/>
</dbReference>
<name>A0ABQ5BMI1_9ASTR</name>
<feature type="transmembrane region" description="Helical" evidence="1">
    <location>
        <begin position="503"/>
        <end position="526"/>
    </location>
</feature>
<evidence type="ECO:0000259" key="2">
    <source>
        <dbReference type="Pfam" id="PF13966"/>
    </source>
</evidence>
<feature type="transmembrane region" description="Helical" evidence="1">
    <location>
        <begin position="571"/>
        <end position="593"/>
    </location>
</feature>
<reference evidence="3" key="2">
    <citation type="submission" date="2022-01" db="EMBL/GenBank/DDBJ databases">
        <authorList>
            <person name="Yamashiro T."/>
            <person name="Shiraishi A."/>
            <person name="Satake H."/>
            <person name="Nakayama K."/>
        </authorList>
    </citation>
    <scope>NUCLEOTIDE SEQUENCE</scope>
</reference>
<keyword evidence="3" id="KW-0548">Nucleotidyltransferase</keyword>
<feature type="transmembrane region" description="Helical" evidence="1">
    <location>
        <begin position="408"/>
        <end position="430"/>
    </location>
</feature>
<evidence type="ECO:0000313" key="3">
    <source>
        <dbReference type="EMBL" id="GJT14778.1"/>
    </source>
</evidence>
<keyword evidence="1" id="KW-0472">Membrane</keyword>
<organism evidence="3 4">
    <name type="scientific">Tanacetum coccineum</name>
    <dbReference type="NCBI Taxonomy" id="301880"/>
    <lineage>
        <taxon>Eukaryota</taxon>
        <taxon>Viridiplantae</taxon>
        <taxon>Streptophyta</taxon>
        <taxon>Embryophyta</taxon>
        <taxon>Tracheophyta</taxon>
        <taxon>Spermatophyta</taxon>
        <taxon>Magnoliopsida</taxon>
        <taxon>eudicotyledons</taxon>
        <taxon>Gunneridae</taxon>
        <taxon>Pentapetalae</taxon>
        <taxon>asterids</taxon>
        <taxon>campanulids</taxon>
        <taxon>Asterales</taxon>
        <taxon>Asteraceae</taxon>
        <taxon>Asteroideae</taxon>
        <taxon>Anthemideae</taxon>
        <taxon>Anthemidinae</taxon>
        <taxon>Tanacetum</taxon>
    </lineage>
</organism>
<protein>
    <submittedName>
        <fullName evidence="3">RNA-directed DNA polymerase, eukaryota</fullName>
    </submittedName>
</protein>
<sequence>MILLPGKLFRIINNTTLGDNKAYSLSLFSSSGLVPEGKQLKNGIVLLVVDFHSNMILYNPLSEEFNKVPNPPSHDHFSNYDYAFGFGYGTTPDDLKIIKIGRASDEHGSRPFDIFSFRTWSWNTNTLMIDYYFDYQYNELPPAKLGVFPLGTLKGNLCAIFCSKTSDIKKELWVMKEHGVWESWSKVSTLTSLLRDNCLWTSITKWKWDLESSRDFSVTSVRKIIDDKSLSDVDSKTRWIKYVPIKVNVHAWKVKTDSLPTRFNVSRRGIDIDSIMCAICDNGVETSRNLFFYCCMVRQIVRKITRWWDVPYVEVESYEDWYNWLVNLRISSMHKQMFEGIDVMRRLVDYFIRWRSRRMILLLGKPIHAIDTADYSMVKVRPPVEKLEGLGAARSFAAPRSSRSHVGIHIPATIILSSLAAVFFLLITSFGLDNPPVTVISFGLWSNLSQVSLRSLVTCVGLGAAQSFAAPRSHVGIHIPTTIILSSLAVVFFLLITRRSTLLLALFLACYLLQTRNFLLVMVVWLCFRLLATDYVTTFLLAFFLVCYLLQTSCCLGAARSFTAPQSSRSHVGIHIPATIILSSLAAVFFLLITRLCDNLLACFLSCLLLATDFLL</sequence>
<keyword evidence="1" id="KW-1133">Transmembrane helix</keyword>
<evidence type="ECO:0000256" key="1">
    <source>
        <dbReference type="SAM" id="Phobius"/>
    </source>
</evidence>